<dbReference type="PANTHER" id="PTHR16484">
    <property type="entry name" value="PARTITIONING DEFECTIVE 3 RELATED"/>
    <property type="match status" value="1"/>
</dbReference>
<evidence type="ECO:0000256" key="1">
    <source>
        <dbReference type="ARBA" id="ARBA00005358"/>
    </source>
</evidence>
<proteinExistence type="inferred from homology"/>
<feature type="compositionally biased region" description="Polar residues" evidence="5">
    <location>
        <begin position="1258"/>
        <end position="1279"/>
    </location>
</feature>
<feature type="compositionally biased region" description="Polar residues" evidence="5">
    <location>
        <begin position="432"/>
        <end position="441"/>
    </location>
</feature>
<organism evidence="9">
    <name type="scientific">Taenia asiatica</name>
    <name type="common">Asian tapeworm</name>
    <dbReference type="NCBI Taxonomy" id="60517"/>
    <lineage>
        <taxon>Eukaryota</taxon>
        <taxon>Metazoa</taxon>
        <taxon>Spiralia</taxon>
        <taxon>Lophotrochozoa</taxon>
        <taxon>Platyhelminthes</taxon>
        <taxon>Cestoda</taxon>
        <taxon>Eucestoda</taxon>
        <taxon>Cyclophyllidea</taxon>
        <taxon>Taeniidae</taxon>
        <taxon>Taenia</taxon>
    </lineage>
</organism>
<evidence type="ECO:0000256" key="5">
    <source>
        <dbReference type="SAM" id="MobiDB-lite"/>
    </source>
</evidence>
<dbReference type="InterPro" id="IPR001478">
    <property type="entry name" value="PDZ"/>
</dbReference>
<evidence type="ECO:0000256" key="3">
    <source>
        <dbReference type="ARBA" id="ARBA00022737"/>
    </source>
</evidence>
<feature type="compositionally biased region" description="Polar residues" evidence="5">
    <location>
        <begin position="171"/>
        <end position="180"/>
    </location>
</feature>
<dbReference type="Proteomes" id="UP000282613">
    <property type="component" value="Unassembled WGS sequence"/>
</dbReference>
<feature type="region of interest" description="Disordered" evidence="5">
    <location>
        <begin position="637"/>
        <end position="656"/>
    </location>
</feature>
<dbReference type="GO" id="GO:0051301">
    <property type="term" value="P:cell division"/>
    <property type="evidence" value="ECO:0007669"/>
    <property type="project" value="UniProtKB-KW"/>
</dbReference>
<evidence type="ECO:0000256" key="4">
    <source>
        <dbReference type="ARBA" id="ARBA00023306"/>
    </source>
</evidence>
<feature type="region of interest" description="Disordered" evidence="5">
    <location>
        <begin position="132"/>
        <end position="180"/>
    </location>
</feature>
<dbReference type="GO" id="GO:0035091">
    <property type="term" value="F:phosphatidylinositol binding"/>
    <property type="evidence" value="ECO:0007669"/>
    <property type="project" value="TreeGrafter"/>
</dbReference>
<keyword evidence="4" id="KW-0131">Cell cycle</keyword>
<dbReference type="PANTHER" id="PTHR16484:SF17">
    <property type="entry name" value="BAZOOKA, ISOFORM B"/>
    <property type="match status" value="1"/>
</dbReference>
<feature type="region of interest" description="Disordered" evidence="5">
    <location>
        <begin position="422"/>
        <end position="441"/>
    </location>
</feature>
<dbReference type="InterPro" id="IPR021922">
    <property type="entry name" value="Par3/HAL_N"/>
</dbReference>
<dbReference type="GO" id="GO:0043296">
    <property type="term" value="C:apical junction complex"/>
    <property type="evidence" value="ECO:0007669"/>
    <property type="project" value="TreeGrafter"/>
</dbReference>
<feature type="compositionally biased region" description="Gly residues" evidence="5">
    <location>
        <begin position="146"/>
        <end position="162"/>
    </location>
</feature>
<gene>
    <name evidence="7" type="ORF">TASK_LOCUS6945</name>
</gene>
<dbReference type="Pfam" id="PF12053">
    <property type="entry name" value="Par3_HAL_N_term"/>
    <property type="match status" value="1"/>
</dbReference>
<comment type="similarity">
    <text evidence="1">Belongs to the PAR3 family.</text>
</comment>
<dbReference type="GO" id="GO:0051660">
    <property type="term" value="P:establishment of centrosome localization"/>
    <property type="evidence" value="ECO:0007669"/>
    <property type="project" value="TreeGrafter"/>
</dbReference>
<feature type="region of interest" description="Disordered" evidence="5">
    <location>
        <begin position="1197"/>
        <end position="1231"/>
    </location>
</feature>
<feature type="compositionally biased region" description="Polar residues" evidence="5">
    <location>
        <begin position="1483"/>
        <end position="1505"/>
    </location>
</feature>
<reference evidence="9" key="1">
    <citation type="submission" date="2016-04" db="UniProtKB">
        <authorList>
            <consortium name="WormBaseParasite"/>
        </authorList>
    </citation>
    <scope>IDENTIFICATION</scope>
</reference>
<dbReference type="GO" id="GO:0045197">
    <property type="term" value="P:establishment or maintenance of epithelial cell apical/basal polarity"/>
    <property type="evidence" value="ECO:0007669"/>
    <property type="project" value="TreeGrafter"/>
</dbReference>
<dbReference type="PROSITE" id="PS50106">
    <property type="entry name" value="PDZ"/>
    <property type="match status" value="3"/>
</dbReference>
<dbReference type="InterPro" id="IPR036034">
    <property type="entry name" value="PDZ_sf"/>
</dbReference>
<feature type="region of interest" description="Disordered" evidence="5">
    <location>
        <begin position="1483"/>
        <end position="1545"/>
    </location>
</feature>
<evidence type="ECO:0000313" key="7">
    <source>
        <dbReference type="EMBL" id="VDK37599.1"/>
    </source>
</evidence>
<feature type="domain" description="PDZ" evidence="6">
    <location>
        <begin position="901"/>
        <end position="974"/>
    </location>
</feature>
<dbReference type="EMBL" id="UYRS01018554">
    <property type="protein sequence ID" value="VDK37599.1"/>
    <property type="molecule type" value="Genomic_DNA"/>
</dbReference>
<dbReference type="Gene3D" id="2.30.42.10">
    <property type="match status" value="3"/>
</dbReference>
<feature type="compositionally biased region" description="Polar residues" evidence="5">
    <location>
        <begin position="1336"/>
        <end position="1349"/>
    </location>
</feature>
<evidence type="ECO:0000256" key="2">
    <source>
        <dbReference type="ARBA" id="ARBA00022618"/>
    </source>
</evidence>
<name>A0A0R3W948_TAEAS</name>
<feature type="domain" description="PDZ" evidence="6">
    <location>
        <begin position="693"/>
        <end position="782"/>
    </location>
</feature>
<feature type="region of interest" description="Disordered" evidence="5">
    <location>
        <begin position="330"/>
        <end position="350"/>
    </location>
</feature>
<dbReference type="SUPFAM" id="SSF50156">
    <property type="entry name" value="PDZ domain-like"/>
    <property type="match status" value="3"/>
</dbReference>
<evidence type="ECO:0000313" key="9">
    <source>
        <dbReference type="WBParaSite" id="TASK_0000694401-mRNA-1"/>
    </source>
</evidence>
<sequence length="1863" mass="200173">MKIVVPCGSGDFSVKELAAKAVYRMKHSLKSSSDLDRILVQSLSISRDGGILDWDDLVSDVLDDREQLVAQYSIESGLPGPAFSSSSFTPAPTLAPLVFEISRIHRTTGDQDPSSSSSNVLLSHARIGHSNVAGSSSSSLSLSSGSLGGGGGGGGGSVGGAGLHHQRHRQLSQNTHEQYTAPSRHLRASDFPDHQHHHHSLAHQQPLNEIEIPPTGIFEDPNKADSGYKSDHTRLFCDLPSRAPGRQTLVTPPLPPPIVFDYDKNSVSSILPQHPANKVTPQSATTFETPSSNPHLDLPFLASDNPVMDKLSEVLSRRRAHLRSNWDYEKNDYAEDDEEADTDDEDDDVDEDDFMEVSDAISGKGTAFLASAIAMPTTPVAETSMTTSSSGKRSTATTGTDGEGGNFSDEGLSTVRRVIQPKETEFPPGPGTSPNSPFTATSSKALEPLISFVDAPQKKSLFPDWASFQQRQQSAFADRQRVYTSPISGIQGTILEEREDDKLEANQNNLACNQPLVKAKAKSFVLDVCGQTQKTIQATGDEGAEEEAEAEEDYPMLRLDYRLKGDGQDVDMVVKSPPKSNLVPPAPAADELHQSSRPLHRGLTTPAVLQWLESTQAATQAEGGGISPFATPSSIISGSSSLAHTSTGGCEDETISASQHDLVSRVIRRNVREASEDLRRGFFLAGYQSEPLTIRFTNTMPGENLGIQIKPIFAEPSEIIEAGLEVHAIMPNGRVAREGLLSVGDRILSINGTSLVGVPFDKGRDIFQEALKNHELVLQVLPYTGKIARCVSTVNDFGRCPSPPVLPTREVGAGVTDSEKPTCGLVMVVDHSGKAKEVASSKPGPPPPPRRSPHTALSQQQQQRRQQTDEAPAKTAPILPPRQKQEAAQSQALAPGLEMKTVRLRKGASGLGFSLTSRDQHQRKPNCLVFIKNILPGGAALLDGKLKPGDRLLMVDDKDVSELGQTATVALLREKPIGSLVTLVVSSGPHHQEQNCSSTKTTNDARSDRIGSSQNEGRKEDSLKYFAVDPALVKLHTFEIPISCGPKNEVTERSGSKTSNRSLSTPASLMASAFTLGVSVRVCPLNADDCSPTVLETAMKAVATTTTVTSTGDASTADTREDCSKNGVFVRTVIPGGAAHKDGRLQVEDRLLAIDDRPLSCLSSSDALCLLKTSISRITADREPFVRLLVARRIHGDALETPPPQPPQLSTTEALPSRLGNSPNLRRGEGANSGSLDSLLVDAANRINSFVVSANVHQTAQGEAPQPSTSANGTRQQSDAFHKDQKTFFGKKQLNQSNTLRKYSSLEALRNLKILPEAPTQAESHESSAKDEPSTPCGNQEHPASTKTGSSAVSDTTTFVTATSGTVDTTTESDSITLNDLSGRGVGDQLSDSSGYDVLAVDASCLYDDEKYASGAVSEPEMLPSLQRQRRLRRMTGGARGRSRSRRRDGGDRNQRTVVVVKQPKIDLDKMVVVAFDRSQASGGLQESVAVQTSPSEENRGSNNLQRRRTTGRGTGFWRKGKATSEDNFVKPSGRSHSENTPPVARIFSGRNLDRGTVAYTSTHYPSLRVPVRSPMPTELACAPRGAVGHLISGSPRLQIHRARLVGDRPRVILHRTWNPMDPTLVYTNSTPIQTFQASFSQAKNQPSPILLPLDSDLKAASPPLGASVLLDEGNYVSLGQQQNYAELAFSPTPKQHQQQRQTVRLVPGSADSTLAHIPPPMATLSLTKLKSVLSSCPSQQPPPDEEDEALVTPAATLDGIAHSSSGVGDSSNTNKCTINQLYDMSLSCCSTAYESVVRNVKVADNGEPMTSKSDRKVYEDAEALYRHLSHVRIADETSSKTNHSPLEPPTSSISSVPHPDAS</sequence>
<feature type="region of interest" description="Disordered" evidence="5">
    <location>
        <begin position="988"/>
        <end position="1019"/>
    </location>
</feature>
<dbReference type="GO" id="GO:0000226">
    <property type="term" value="P:microtubule cytoskeleton organization"/>
    <property type="evidence" value="ECO:0007669"/>
    <property type="project" value="TreeGrafter"/>
</dbReference>
<dbReference type="GO" id="GO:0030010">
    <property type="term" value="P:establishment of cell polarity"/>
    <property type="evidence" value="ECO:0007669"/>
    <property type="project" value="TreeGrafter"/>
</dbReference>
<feature type="region of interest" description="Disordered" evidence="5">
    <location>
        <begin position="380"/>
        <end position="412"/>
    </location>
</feature>
<feature type="region of interest" description="Disordered" evidence="5">
    <location>
        <begin position="1317"/>
        <end position="1391"/>
    </location>
</feature>
<dbReference type="InterPro" id="IPR052213">
    <property type="entry name" value="PAR3"/>
</dbReference>
<dbReference type="Gene3D" id="3.10.20.90">
    <property type="entry name" value="Phosphatidylinositol 3-kinase Catalytic Subunit, Chain A, domain 1"/>
    <property type="match status" value="1"/>
</dbReference>
<feature type="compositionally biased region" description="Low complexity" evidence="5">
    <location>
        <begin position="132"/>
        <end position="145"/>
    </location>
</feature>
<feature type="compositionally biased region" description="Basic and acidic residues" evidence="5">
    <location>
        <begin position="1323"/>
        <end position="1333"/>
    </location>
</feature>
<evidence type="ECO:0000313" key="8">
    <source>
        <dbReference type="Proteomes" id="UP000282613"/>
    </source>
</evidence>
<feature type="domain" description="PDZ" evidence="6">
    <location>
        <begin position="1127"/>
        <end position="1179"/>
    </location>
</feature>
<evidence type="ECO:0000259" key="6">
    <source>
        <dbReference type="PROSITE" id="PS50106"/>
    </source>
</evidence>
<feature type="compositionally biased region" description="Acidic residues" evidence="5">
    <location>
        <begin position="334"/>
        <end position="350"/>
    </location>
</feature>
<dbReference type="GO" id="GO:0016324">
    <property type="term" value="C:apical plasma membrane"/>
    <property type="evidence" value="ECO:0007669"/>
    <property type="project" value="TreeGrafter"/>
</dbReference>
<feature type="region of interest" description="Disordered" evidence="5">
    <location>
        <begin position="834"/>
        <end position="899"/>
    </location>
</feature>
<feature type="compositionally biased region" description="Low complexity" evidence="5">
    <location>
        <begin position="1350"/>
        <end position="1375"/>
    </location>
</feature>
<dbReference type="GO" id="GO:0007155">
    <property type="term" value="P:cell adhesion"/>
    <property type="evidence" value="ECO:0007669"/>
    <property type="project" value="TreeGrafter"/>
</dbReference>
<accession>A0A0R3W948</accession>
<dbReference type="GO" id="GO:0008104">
    <property type="term" value="P:intracellular protein localization"/>
    <property type="evidence" value="ECO:0007669"/>
    <property type="project" value="TreeGrafter"/>
</dbReference>
<dbReference type="GO" id="GO:0005912">
    <property type="term" value="C:adherens junction"/>
    <property type="evidence" value="ECO:0007669"/>
    <property type="project" value="TreeGrafter"/>
</dbReference>
<dbReference type="GO" id="GO:0005938">
    <property type="term" value="C:cell cortex"/>
    <property type="evidence" value="ECO:0007669"/>
    <property type="project" value="TreeGrafter"/>
</dbReference>
<keyword evidence="2" id="KW-0132">Cell division</keyword>
<keyword evidence="3" id="KW-0677">Repeat</keyword>
<feature type="region of interest" description="Disordered" evidence="5">
    <location>
        <begin position="1258"/>
        <end position="1280"/>
    </location>
</feature>
<protein>
    <submittedName>
        <fullName evidence="9">PDZ domain-containing protein</fullName>
    </submittedName>
</protein>
<dbReference type="SMART" id="SM00228">
    <property type="entry name" value="PDZ"/>
    <property type="match status" value="3"/>
</dbReference>
<keyword evidence="8" id="KW-1185">Reference proteome</keyword>
<feature type="region of interest" description="Disordered" evidence="5">
    <location>
        <begin position="1835"/>
        <end position="1863"/>
    </location>
</feature>
<feature type="compositionally biased region" description="Polar residues" evidence="5">
    <location>
        <begin position="1209"/>
        <end position="1224"/>
    </location>
</feature>
<feature type="region of interest" description="Disordered" evidence="5">
    <location>
        <begin position="1426"/>
        <end position="1460"/>
    </location>
</feature>
<dbReference type="Pfam" id="PF00595">
    <property type="entry name" value="PDZ"/>
    <property type="match status" value="3"/>
</dbReference>
<reference evidence="7 8" key="2">
    <citation type="submission" date="2018-11" db="EMBL/GenBank/DDBJ databases">
        <authorList>
            <consortium name="Pathogen Informatics"/>
        </authorList>
    </citation>
    <scope>NUCLEOTIDE SEQUENCE [LARGE SCALE GENOMIC DNA]</scope>
</reference>
<feature type="compositionally biased region" description="Polar residues" evidence="5">
    <location>
        <begin position="380"/>
        <end position="400"/>
    </location>
</feature>
<dbReference type="WBParaSite" id="TASK_0000694401-mRNA-1">
    <property type="protein sequence ID" value="TASK_0000694401-mRNA-1"/>
    <property type="gene ID" value="TASK_0000694401"/>
</dbReference>
<dbReference type="OrthoDB" id="6264899at2759"/>
<feature type="compositionally biased region" description="Polar residues" evidence="5">
    <location>
        <begin position="1840"/>
        <end position="1856"/>
    </location>
</feature>
<dbReference type="STRING" id="60517.A0A0R3W948"/>